<sequence>MHRYLQRTVPVATVPLNMSSSLSAEFTTADAAPLLESRFLHRLRAELYRKERAEELRADTAKRVIKAALSHWVQARRLLHRHLSLYSSVKSACEFNPLRAAELDAALCSIQASLRMYGSHHLVEARRAKLLQQTAVRVLERAWRRTPHYAASIRHINDRHMREVLCRQETVERRDLLLRHLLFMVRCHQTFFNDPRMWDAGVAIRRIPLYTQHGLLSTEGSSMTWGTAVPLLPLPRVIVNSVAPCGDAVAQEEQATASPRRPETSPLSATDNANGSTSAWGSPVQSRPSLLTNVGSSSYAGKEEGDGRLDIDETLRLCEYRLVFSPEERQLLEEVKASLLHPTSPLFSSDAEVRRAAHATAGLMKSDVGALAASPAELQVAPAGSAVNTGSSLSYAAAFASALTFIRRPRIFDASRRCTVQHLRDIRSNTLEMQQQLRAHGYVSAALVAPFLRFGLHYQGLARGETDLSCITTTAGMRTCRPLVAGRVACAATELRRCLVGAVQGIGSTADSVLPVVLEEQKCRLQAVARMARQRPLLKGIATSTSSVLRAAATAGLMRDGFANPATEALCNGPAKHTQRLGVADLARASSHTASRRGSAVTIALIAEGSRRLTTSTDVVGPYWREFLFAKGVDAFVTAARKQGEAPGKADAAYQTDASSLSPPLPKRVRRGLESRLLPGASSFLLRDFTPSLMRCHPPIRAGPPPLDAATGAVALAIVPAGTSSSSSLSMPTSTMAHPAGWWDAMERLLLQEYTDRTELLRNEAVQHSSIDALRRMTPPSVYESAAGA</sequence>
<organism evidence="2 3">
    <name type="scientific">Leishmania lindenbergi</name>
    <dbReference type="NCBI Taxonomy" id="651832"/>
    <lineage>
        <taxon>Eukaryota</taxon>
        <taxon>Discoba</taxon>
        <taxon>Euglenozoa</taxon>
        <taxon>Kinetoplastea</taxon>
        <taxon>Metakinetoplastina</taxon>
        <taxon>Trypanosomatida</taxon>
        <taxon>Trypanosomatidae</taxon>
        <taxon>Leishmaniinae</taxon>
        <taxon>Leishmania</taxon>
    </lineage>
</organism>
<protein>
    <recommendedName>
        <fullName evidence="4">IQ calmodulin-binding motif family protein</fullName>
    </recommendedName>
</protein>
<accession>A0AAW2ZT26</accession>
<proteinExistence type="predicted"/>
<feature type="compositionally biased region" description="Polar residues" evidence="1">
    <location>
        <begin position="265"/>
        <end position="299"/>
    </location>
</feature>
<evidence type="ECO:0000313" key="2">
    <source>
        <dbReference type="EMBL" id="KAL0492252.1"/>
    </source>
</evidence>
<evidence type="ECO:0000256" key="1">
    <source>
        <dbReference type="SAM" id="MobiDB-lite"/>
    </source>
</evidence>
<feature type="region of interest" description="Disordered" evidence="1">
    <location>
        <begin position="250"/>
        <end position="306"/>
    </location>
</feature>
<dbReference type="Proteomes" id="UP001500131">
    <property type="component" value="Unassembled WGS sequence"/>
</dbReference>
<keyword evidence="3" id="KW-1185">Reference proteome</keyword>
<feature type="region of interest" description="Disordered" evidence="1">
    <location>
        <begin position="646"/>
        <end position="666"/>
    </location>
</feature>
<dbReference type="AlphaFoldDB" id="A0AAW2ZT26"/>
<gene>
    <name evidence="2" type="ORF">Q4I31_007940</name>
</gene>
<dbReference type="EMBL" id="JBAMZK010000037">
    <property type="protein sequence ID" value="KAL0492252.1"/>
    <property type="molecule type" value="Genomic_DNA"/>
</dbReference>
<evidence type="ECO:0000313" key="3">
    <source>
        <dbReference type="Proteomes" id="UP001500131"/>
    </source>
</evidence>
<reference evidence="2 3" key="1">
    <citation type="submission" date="2024-02" db="EMBL/GenBank/DDBJ databases">
        <title>FIRST GENOME SEQUENCES OF Leishmania (Viannia) shawi, Leishmania (Viannia) lindenbergi AND Leishmania (Viannia) utingensis.</title>
        <authorList>
            <person name="Resadore F."/>
            <person name="Custodio M.G.F."/>
            <person name="Boite M.C."/>
            <person name="Cupolillo E."/>
            <person name="Ferreira G.E.M."/>
        </authorList>
    </citation>
    <scope>NUCLEOTIDE SEQUENCE [LARGE SCALE GENOMIC DNA]</scope>
    <source>
        <strain evidence="2 3">MHOM/BR/1966/M15733</strain>
    </source>
</reference>
<comment type="caution">
    <text evidence="2">The sequence shown here is derived from an EMBL/GenBank/DDBJ whole genome shotgun (WGS) entry which is preliminary data.</text>
</comment>
<name>A0AAW2ZT26_9TRYP</name>
<evidence type="ECO:0008006" key="4">
    <source>
        <dbReference type="Google" id="ProtNLM"/>
    </source>
</evidence>